<keyword evidence="2" id="KW-0472">Membrane</keyword>
<reference evidence="3" key="1">
    <citation type="submission" date="2022-06" db="EMBL/GenBank/DDBJ databases">
        <title>Complete genome sequences of two strains of the flax pathogen Septoria linicola.</title>
        <authorList>
            <person name="Lapalu N."/>
            <person name="Simon A."/>
            <person name="Demenou B."/>
            <person name="Paumier D."/>
            <person name="Guillot M.-P."/>
            <person name="Gout L."/>
            <person name="Valade R."/>
        </authorList>
    </citation>
    <scope>NUCLEOTIDE SEQUENCE</scope>
    <source>
        <strain evidence="3">SE15195</strain>
    </source>
</reference>
<evidence type="ECO:0000256" key="2">
    <source>
        <dbReference type="SAM" id="Phobius"/>
    </source>
</evidence>
<keyword evidence="2" id="KW-1133">Transmembrane helix</keyword>
<feature type="region of interest" description="Disordered" evidence="1">
    <location>
        <begin position="87"/>
        <end position="110"/>
    </location>
</feature>
<name>A0A9Q9B5Q5_9PEZI</name>
<keyword evidence="4" id="KW-1185">Reference proteome</keyword>
<accession>A0A9Q9B5Q5</accession>
<gene>
    <name evidence="3" type="ORF">Slin15195_G120240</name>
</gene>
<organism evidence="3 4">
    <name type="scientific">Septoria linicola</name>
    <dbReference type="NCBI Taxonomy" id="215465"/>
    <lineage>
        <taxon>Eukaryota</taxon>
        <taxon>Fungi</taxon>
        <taxon>Dikarya</taxon>
        <taxon>Ascomycota</taxon>
        <taxon>Pezizomycotina</taxon>
        <taxon>Dothideomycetes</taxon>
        <taxon>Dothideomycetidae</taxon>
        <taxon>Mycosphaerellales</taxon>
        <taxon>Mycosphaerellaceae</taxon>
        <taxon>Septoria</taxon>
    </lineage>
</organism>
<evidence type="ECO:0000313" key="3">
    <source>
        <dbReference type="EMBL" id="USW58705.1"/>
    </source>
</evidence>
<feature type="transmembrane region" description="Helical" evidence="2">
    <location>
        <begin position="6"/>
        <end position="28"/>
    </location>
</feature>
<protein>
    <submittedName>
        <fullName evidence="3">Uncharacterized protein</fullName>
    </submittedName>
</protein>
<sequence length="110" mass="11986">MGVAAYVVPMSVLAAVVVVSLIAVWIWFPKAYRKGVQADGSVVNQATGADREAQRQANRDIIERFKRARAIERGEIVDTRDDIELAAPPPAYAAPPEYAAKSPRVEADHV</sequence>
<evidence type="ECO:0000313" key="4">
    <source>
        <dbReference type="Proteomes" id="UP001056384"/>
    </source>
</evidence>
<dbReference type="EMBL" id="CP099428">
    <property type="protein sequence ID" value="USW58705.1"/>
    <property type="molecule type" value="Genomic_DNA"/>
</dbReference>
<evidence type="ECO:0000256" key="1">
    <source>
        <dbReference type="SAM" id="MobiDB-lite"/>
    </source>
</evidence>
<dbReference type="AlphaFoldDB" id="A0A9Q9B5Q5"/>
<proteinExistence type="predicted"/>
<keyword evidence="2" id="KW-0812">Transmembrane</keyword>
<dbReference type="Proteomes" id="UP001056384">
    <property type="component" value="Chromosome 11"/>
</dbReference>